<name>A0AAN4UQU6_9RHOB</name>
<dbReference type="InterPro" id="IPR050679">
    <property type="entry name" value="Bact_HTH_transcr_reg"/>
</dbReference>
<gene>
    <name evidence="6" type="primary">phnF</name>
    <name evidence="6" type="ORF">GCM10008024_15640</name>
    <name evidence="7" type="ORF">SAMN05444006_10725</name>
</gene>
<evidence type="ECO:0000313" key="7">
    <source>
        <dbReference type="EMBL" id="SDW82239.1"/>
    </source>
</evidence>
<dbReference type="InterPro" id="IPR028978">
    <property type="entry name" value="Chorismate_lyase_/UTRA_dom_sf"/>
</dbReference>
<dbReference type="PRINTS" id="PR00035">
    <property type="entry name" value="HTHGNTR"/>
</dbReference>
<evidence type="ECO:0000259" key="5">
    <source>
        <dbReference type="PROSITE" id="PS50949"/>
    </source>
</evidence>
<feature type="compositionally biased region" description="Basic and acidic residues" evidence="4">
    <location>
        <begin position="256"/>
        <end position="275"/>
    </location>
</feature>
<dbReference type="SMART" id="SM00866">
    <property type="entry name" value="UTRA"/>
    <property type="match status" value="1"/>
</dbReference>
<feature type="domain" description="HTH gntR-type" evidence="5">
    <location>
        <begin position="15"/>
        <end position="83"/>
    </location>
</feature>
<dbReference type="InterPro" id="IPR011663">
    <property type="entry name" value="UTRA"/>
</dbReference>
<evidence type="ECO:0000256" key="4">
    <source>
        <dbReference type="SAM" id="MobiDB-lite"/>
    </source>
</evidence>
<dbReference type="InterPro" id="IPR036390">
    <property type="entry name" value="WH_DNA-bd_sf"/>
</dbReference>
<feature type="region of interest" description="Disordered" evidence="4">
    <location>
        <begin position="243"/>
        <end position="275"/>
    </location>
</feature>
<dbReference type="PROSITE" id="PS50949">
    <property type="entry name" value="HTH_GNTR"/>
    <property type="match status" value="1"/>
</dbReference>
<evidence type="ECO:0000313" key="9">
    <source>
        <dbReference type="Proteomes" id="UP000634647"/>
    </source>
</evidence>
<dbReference type="Proteomes" id="UP000199541">
    <property type="component" value="Unassembled WGS sequence"/>
</dbReference>
<evidence type="ECO:0000313" key="6">
    <source>
        <dbReference type="EMBL" id="GHE01184.1"/>
    </source>
</evidence>
<dbReference type="GO" id="GO:0045892">
    <property type="term" value="P:negative regulation of DNA-templated transcription"/>
    <property type="evidence" value="ECO:0007669"/>
    <property type="project" value="TreeGrafter"/>
</dbReference>
<reference evidence="6" key="1">
    <citation type="journal article" date="2014" name="Int. J. Syst. Evol. Microbiol.">
        <title>Complete genome sequence of Corynebacterium casei LMG S-19264T (=DSM 44701T), isolated from a smear-ripened cheese.</title>
        <authorList>
            <consortium name="US DOE Joint Genome Institute (JGI-PGF)"/>
            <person name="Walter F."/>
            <person name="Albersmeier A."/>
            <person name="Kalinowski J."/>
            <person name="Ruckert C."/>
        </authorList>
    </citation>
    <scope>NUCLEOTIDE SEQUENCE</scope>
    <source>
        <strain evidence="6">CGMCC 1.10859</strain>
    </source>
</reference>
<dbReference type="Gene3D" id="1.10.10.10">
    <property type="entry name" value="Winged helix-like DNA-binding domain superfamily/Winged helix DNA-binding domain"/>
    <property type="match status" value="1"/>
</dbReference>
<dbReference type="Pfam" id="PF00392">
    <property type="entry name" value="GntR"/>
    <property type="match status" value="1"/>
</dbReference>
<dbReference type="NCBIfam" id="TIGR02325">
    <property type="entry name" value="C_P_lyase_phnF"/>
    <property type="match status" value="1"/>
</dbReference>
<sequence>MPASDPPTPPAAPRTPLWQSIAATLGAEIAAGHYRPGDKLPTEAELSRRFGVNRHTVRRALADLADRGQVLPRRGAGVFVRHRPTEYPLGRRVRFHRAVEASGRLPGRRILRLETRPATAEEARHLALPPDEPVLVCEGLSLVGAVPIAHFHSLFPATRLPGIGAALAEVASITEALRRAGVADYTRRQTRLSAEPADATLALHLGLREGDPVLKSEGLNCDPQGRPVEFGTTRFAGDRVAITVGSDPEDGNAGEDADHAMKNKEKRHADDTSPG</sequence>
<dbReference type="SUPFAM" id="SSF64288">
    <property type="entry name" value="Chorismate lyase-like"/>
    <property type="match status" value="1"/>
</dbReference>
<dbReference type="CDD" id="cd07377">
    <property type="entry name" value="WHTH_GntR"/>
    <property type="match status" value="1"/>
</dbReference>
<dbReference type="Proteomes" id="UP000634647">
    <property type="component" value="Unassembled WGS sequence"/>
</dbReference>
<keyword evidence="3" id="KW-0804">Transcription</keyword>
<evidence type="ECO:0000313" key="8">
    <source>
        <dbReference type="Proteomes" id="UP000199541"/>
    </source>
</evidence>
<dbReference type="Gene3D" id="3.40.1410.10">
    <property type="entry name" value="Chorismate lyase-like"/>
    <property type="match status" value="1"/>
</dbReference>
<dbReference type="PANTHER" id="PTHR44846">
    <property type="entry name" value="MANNOSYL-D-GLYCERATE TRANSPORT/METABOLISM SYSTEM REPRESSOR MNGR-RELATED"/>
    <property type="match status" value="1"/>
</dbReference>
<keyword evidence="1" id="KW-0805">Transcription regulation</keyword>
<reference evidence="7 8" key="2">
    <citation type="submission" date="2016-10" db="EMBL/GenBank/DDBJ databases">
        <authorList>
            <person name="Varghese N."/>
            <person name="Submissions S."/>
        </authorList>
    </citation>
    <scope>NUCLEOTIDE SEQUENCE [LARGE SCALE GENOMIC DNA]</scope>
    <source>
        <strain evidence="7 8">DSM 24802</strain>
    </source>
</reference>
<dbReference type="InterPro" id="IPR012702">
    <property type="entry name" value="CP_lyase_PhnF"/>
</dbReference>
<dbReference type="GO" id="GO:0003677">
    <property type="term" value="F:DNA binding"/>
    <property type="evidence" value="ECO:0007669"/>
    <property type="project" value="UniProtKB-KW"/>
</dbReference>
<keyword evidence="8" id="KW-1185">Reference proteome</keyword>
<dbReference type="AlphaFoldDB" id="A0AAN4UQU6"/>
<dbReference type="Pfam" id="PF07702">
    <property type="entry name" value="UTRA"/>
    <property type="match status" value="1"/>
</dbReference>
<organism evidence="6 9">
    <name type="scientific">Allgaiera indica</name>
    <dbReference type="NCBI Taxonomy" id="765699"/>
    <lineage>
        <taxon>Bacteria</taxon>
        <taxon>Pseudomonadati</taxon>
        <taxon>Pseudomonadota</taxon>
        <taxon>Alphaproteobacteria</taxon>
        <taxon>Rhodobacterales</taxon>
        <taxon>Paracoccaceae</taxon>
        <taxon>Allgaiera</taxon>
    </lineage>
</organism>
<dbReference type="EMBL" id="FNOB01000007">
    <property type="protein sequence ID" value="SDW82239.1"/>
    <property type="molecule type" value="Genomic_DNA"/>
</dbReference>
<dbReference type="EMBL" id="BNAB01000006">
    <property type="protein sequence ID" value="GHE01184.1"/>
    <property type="molecule type" value="Genomic_DNA"/>
</dbReference>
<accession>A0AAN4UQU6</accession>
<reference evidence="6" key="3">
    <citation type="submission" date="2023-06" db="EMBL/GenBank/DDBJ databases">
        <authorList>
            <person name="Sun Q."/>
            <person name="Zhou Y."/>
        </authorList>
    </citation>
    <scope>NUCLEOTIDE SEQUENCE</scope>
    <source>
        <strain evidence="6">CGMCC 1.10859</strain>
    </source>
</reference>
<proteinExistence type="predicted"/>
<dbReference type="RefSeq" id="WP_092164006.1">
    <property type="nucleotide sequence ID" value="NZ_BNAB01000006.1"/>
</dbReference>
<dbReference type="SUPFAM" id="SSF46785">
    <property type="entry name" value="Winged helix' DNA-binding domain"/>
    <property type="match status" value="1"/>
</dbReference>
<evidence type="ECO:0000256" key="1">
    <source>
        <dbReference type="ARBA" id="ARBA00023015"/>
    </source>
</evidence>
<dbReference type="GO" id="GO:0003700">
    <property type="term" value="F:DNA-binding transcription factor activity"/>
    <property type="evidence" value="ECO:0007669"/>
    <property type="project" value="InterPro"/>
</dbReference>
<keyword evidence="2" id="KW-0238">DNA-binding</keyword>
<dbReference type="InterPro" id="IPR036388">
    <property type="entry name" value="WH-like_DNA-bd_sf"/>
</dbReference>
<evidence type="ECO:0000256" key="2">
    <source>
        <dbReference type="ARBA" id="ARBA00023125"/>
    </source>
</evidence>
<comment type="caution">
    <text evidence="6">The sequence shown here is derived from an EMBL/GenBank/DDBJ whole genome shotgun (WGS) entry which is preliminary data.</text>
</comment>
<dbReference type="SMART" id="SM00345">
    <property type="entry name" value="HTH_GNTR"/>
    <property type="match status" value="1"/>
</dbReference>
<evidence type="ECO:0000256" key="3">
    <source>
        <dbReference type="ARBA" id="ARBA00023163"/>
    </source>
</evidence>
<protein>
    <submittedName>
        <fullName evidence="6">Phosphonate metabolism transcriptional regulator PhnF</fullName>
    </submittedName>
    <submittedName>
        <fullName evidence="7">Transcriptional regulator, GntR family</fullName>
    </submittedName>
</protein>
<dbReference type="PANTHER" id="PTHR44846:SF1">
    <property type="entry name" value="MANNOSYL-D-GLYCERATE TRANSPORT_METABOLISM SYSTEM REPRESSOR MNGR-RELATED"/>
    <property type="match status" value="1"/>
</dbReference>
<dbReference type="InterPro" id="IPR000524">
    <property type="entry name" value="Tscrpt_reg_HTH_GntR"/>
</dbReference>